<feature type="compositionally biased region" description="Low complexity" evidence="1">
    <location>
        <begin position="127"/>
        <end position="137"/>
    </location>
</feature>
<dbReference type="AlphaFoldDB" id="A0A1I6QPU7"/>
<keyword evidence="2" id="KW-0812">Transmembrane</keyword>
<feature type="region of interest" description="Disordered" evidence="1">
    <location>
        <begin position="105"/>
        <end position="173"/>
    </location>
</feature>
<proteinExistence type="predicted"/>
<evidence type="ECO:0000313" key="5">
    <source>
        <dbReference type="Proteomes" id="UP000199199"/>
    </source>
</evidence>
<sequence>MPTSGASLLTEKQRERVQRGFDGYDDDAKRSRDRQQIRDRIARGVIDFQRLQEAGYSDKELKLVFGEVRADDNLAQGLIDMAVFHRRAVYRSHLDYDAVMKQADAKTSIADQPHQERSPLGYDHSPHLSSGSPGSRLEGNGPDNHEENNSQQDIEDQSGSQSAGADDQPPHAVGEPITRLQFLSTMIGLGYLVLATTLTIPLPAIILGGFVVFTFVLFSFVWPAGGWFQKVAGSAPTTATDHEESG</sequence>
<feature type="domain" description="Domain of unknown function" evidence="3">
    <location>
        <begin position="19"/>
        <end position="103"/>
    </location>
</feature>
<keyword evidence="2" id="KW-0472">Membrane</keyword>
<evidence type="ECO:0000256" key="2">
    <source>
        <dbReference type="SAM" id="Phobius"/>
    </source>
</evidence>
<feature type="transmembrane region" description="Helical" evidence="2">
    <location>
        <begin position="189"/>
        <end position="222"/>
    </location>
</feature>
<dbReference type="InterPro" id="IPR058415">
    <property type="entry name" value="DUF8102"/>
</dbReference>
<dbReference type="EMBL" id="FOZS01000001">
    <property type="protein sequence ID" value="SFS54382.1"/>
    <property type="molecule type" value="Genomic_DNA"/>
</dbReference>
<feature type="region of interest" description="Disordered" evidence="1">
    <location>
        <begin position="1"/>
        <end position="35"/>
    </location>
</feature>
<dbReference type="Pfam" id="PF26404">
    <property type="entry name" value="DUF8102"/>
    <property type="match status" value="1"/>
</dbReference>
<evidence type="ECO:0000259" key="3">
    <source>
        <dbReference type="Pfam" id="PF26404"/>
    </source>
</evidence>
<protein>
    <recommendedName>
        <fullName evidence="3">Domain of unknown function domain-containing protein</fullName>
    </recommendedName>
</protein>
<reference evidence="5" key="1">
    <citation type="submission" date="2016-10" db="EMBL/GenBank/DDBJ databases">
        <authorList>
            <person name="Varghese N."/>
            <person name="Submissions S."/>
        </authorList>
    </citation>
    <scope>NUCLEOTIDE SEQUENCE [LARGE SCALE GENOMIC DNA]</scope>
    <source>
        <strain evidence="5">DSM 22427</strain>
    </source>
</reference>
<dbReference type="RefSeq" id="WP_139231150.1">
    <property type="nucleotide sequence ID" value="NZ_FOZS01000001.1"/>
</dbReference>
<feature type="compositionally biased region" description="Basic and acidic residues" evidence="1">
    <location>
        <begin position="26"/>
        <end position="35"/>
    </location>
</feature>
<accession>A0A1I6QPU7</accession>
<name>A0A1I6QPU7_9EURY</name>
<gene>
    <name evidence="4" type="ORF">SAMN04488556_1428</name>
</gene>
<dbReference type="Proteomes" id="UP000199199">
    <property type="component" value="Unassembled WGS sequence"/>
</dbReference>
<keyword evidence="5" id="KW-1185">Reference proteome</keyword>
<organism evidence="4 5">
    <name type="scientific">Halostagnicola kamekurae</name>
    <dbReference type="NCBI Taxonomy" id="619731"/>
    <lineage>
        <taxon>Archaea</taxon>
        <taxon>Methanobacteriati</taxon>
        <taxon>Methanobacteriota</taxon>
        <taxon>Stenosarchaea group</taxon>
        <taxon>Halobacteria</taxon>
        <taxon>Halobacteriales</taxon>
        <taxon>Natrialbaceae</taxon>
        <taxon>Halostagnicola</taxon>
    </lineage>
</organism>
<evidence type="ECO:0000256" key="1">
    <source>
        <dbReference type="SAM" id="MobiDB-lite"/>
    </source>
</evidence>
<keyword evidence="2" id="KW-1133">Transmembrane helix</keyword>
<evidence type="ECO:0000313" key="4">
    <source>
        <dbReference type="EMBL" id="SFS54382.1"/>
    </source>
</evidence>
<feature type="compositionally biased region" description="Polar residues" evidence="1">
    <location>
        <begin position="149"/>
        <end position="163"/>
    </location>
</feature>